<protein>
    <submittedName>
        <fullName evidence="3">AB hydrolase-1 domain-containing protein</fullName>
    </submittedName>
</protein>
<evidence type="ECO:0000259" key="2">
    <source>
        <dbReference type="Pfam" id="PF00561"/>
    </source>
</evidence>
<name>A0A8R1HLQ9_CAEJA</name>
<feature type="domain" description="AB hydrolase-1" evidence="2">
    <location>
        <begin position="8"/>
        <end position="89"/>
    </location>
</feature>
<keyword evidence="4" id="KW-1185">Reference proteome</keyword>
<dbReference type="InterPro" id="IPR000073">
    <property type="entry name" value="AB_hydrolase_1"/>
</dbReference>
<dbReference type="GO" id="GO:0008474">
    <property type="term" value="F:palmitoyl-(protein) hydrolase activity"/>
    <property type="evidence" value="ECO:0007669"/>
    <property type="project" value="TreeGrafter"/>
</dbReference>
<reference evidence="4" key="1">
    <citation type="submission" date="2010-08" db="EMBL/GenBank/DDBJ databases">
        <authorList>
            <consortium name="Caenorhabditis japonica Sequencing Consortium"/>
            <person name="Wilson R.K."/>
        </authorList>
    </citation>
    <scope>NUCLEOTIDE SEQUENCE [LARGE SCALE GENOMIC DNA]</scope>
    <source>
        <strain evidence="4">DF5081</strain>
    </source>
</reference>
<organism evidence="3 4">
    <name type="scientific">Caenorhabditis japonica</name>
    <dbReference type="NCBI Taxonomy" id="281687"/>
    <lineage>
        <taxon>Eukaryota</taxon>
        <taxon>Metazoa</taxon>
        <taxon>Ecdysozoa</taxon>
        <taxon>Nematoda</taxon>
        <taxon>Chromadorea</taxon>
        <taxon>Rhabditida</taxon>
        <taxon>Rhabditina</taxon>
        <taxon>Rhabditomorpha</taxon>
        <taxon>Rhabditoidea</taxon>
        <taxon>Rhabditidae</taxon>
        <taxon>Peloderinae</taxon>
        <taxon>Caenorhabditis</taxon>
    </lineage>
</organism>
<dbReference type="InterPro" id="IPR029058">
    <property type="entry name" value="AB_hydrolase_fold"/>
</dbReference>
<dbReference type="Pfam" id="PF00561">
    <property type="entry name" value="Abhydrolase_1"/>
    <property type="match status" value="1"/>
</dbReference>
<dbReference type="SUPFAM" id="SSF53474">
    <property type="entry name" value="alpha/beta-Hydrolases"/>
    <property type="match status" value="1"/>
</dbReference>
<dbReference type="GO" id="GO:0005886">
    <property type="term" value="C:plasma membrane"/>
    <property type="evidence" value="ECO:0007669"/>
    <property type="project" value="TreeGrafter"/>
</dbReference>
<proteinExistence type="predicted"/>
<dbReference type="AlphaFoldDB" id="A0A8R1HLQ9"/>
<dbReference type="EnsemblMetazoa" id="CJA01315.1">
    <property type="protein sequence ID" value="CJA01315.1"/>
    <property type="gene ID" value="WBGene00120519"/>
</dbReference>
<evidence type="ECO:0000256" key="1">
    <source>
        <dbReference type="SAM" id="Phobius"/>
    </source>
</evidence>
<dbReference type="PANTHER" id="PTHR12277:SF56">
    <property type="entry name" value="AB HYDROLASE-1 DOMAIN-CONTAINING PROTEIN"/>
    <property type="match status" value="1"/>
</dbReference>
<dbReference type="Proteomes" id="UP000005237">
    <property type="component" value="Unassembled WGS sequence"/>
</dbReference>
<feature type="transmembrane region" description="Helical" evidence="1">
    <location>
        <begin position="54"/>
        <end position="73"/>
    </location>
</feature>
<dbReference type="Gene3D" id="3.40.50.1820">
    <property type="entry name" value="alpha/beta hydrolase"/>
    <property type="match status" value="1"/>
</dbReference>
<feature type="transmembrane region" description="Helical" evidence="1">
    <location>
        <begin position="79"/>
        <end position="96"/>
    </location>
</feature>
<keyword evidence="1" id="KW-1133">Transmembrane helix</keyword>
<evidence type="ECO:0000313" key="3">
    <source>
        <dbReference type="EnsemblMetazoa" id="CJA01315.1"/>
    </source>
</evidence>
<reference evidence="3" key="2">
    <citation type="submission" date="2022-06" db="UniProtKB">
        <authorList>
            <consortium name="EnsemblMetazoa"/>
        </authorList>
    </citation>
    <scope>IDENTIFICATION</scope>
    <source>
        <strain evidence="3">DF5081</strain>
    </source>
</reference>
<dbReference type="PANTHER" id="PTHR12277">
    <property type="entry name" value="ALPHA/BETA HYDROLASE DOMAIN-CONTAINING PROTEIN"/>
    <property type="match status" value="1"/>
</dbReference>
<keyword evidence="1" id="KW-0472">Membrane</keyword>
<sequence length="210" mass="23635">MDPNFADIADFLQCDLLIFDYPGYGVSEGTTNEKNVYAAIDAVMRYAMETLGYSSNKIILIGFSLGTAAMVHIAEQFKVAALVLIAPFTSFFRIACRRPSVVRPWFDMFPSLEKSKKITSPTLICHGEKDLIVGHEHGVLLKSTIPNCQLHLLKHASHQGIFCEREMWDKVEDFLGYSVGITRNWIEHLQSESTLSEVKDISNRSRSTSK</sequence>
<dbReference type="GO" id="GO:0010008">
    <property type="term" value="C:endosome membrane"/>
    <property type="evidence" value="ECO:0007669"/>
    <property type="project" value="TreeGrafter"/>
</dbReference>
<accession>A0A8R1HLQ9</accession>
<evidence type="ECO:0000313" key="4">
    <source>
        <dbReference type="Proteomes" id="UP000005237"/>
    </source>
</evidence>
<keyword evidence="1" id="KW-0812">Transmembrane</keyword>